<dbReference type="eggNOG" id="COG0330">
    <property type="taxonomic scope" value="Bacteria"/>
</dbReference>
<dbReference type="AlphaFoldDB" id="Q7MSU7"/>
<dbReference type="Gene3D" id="3.30.479.30">
    <property type="entry name" value="Band 7 domain"/>
    <property type="match status" value="1"/>
</dbReference>
<dbReference type="SMART" id="SM00244">
    <property type="entry name" value="PHB"/>
    <property type="match status" value="1"/>
</dbReference>
<evidence type="ECO:0000256" key="4">
    <source>
        <dbReference type="SAM" id="Phobius"/>
    </source>
</evidence>
<dbReference type="Pfam" id="PF01145">
    <property type="entry name" value="Band_7"/>
    <property type="match status" value="1"/>
</dbReference>
<keyword evidence="4" id="KW-0472">Membrane</keyword>
<organism evidence="7">
    <name type="scientific">Wolinella succinogenes (strain ATCC 29543 / DSM 1740 / CCUG 13145 / JCM 31913 / LMG 7466 / NCTC 11488 / FDC 602W)</name>
    <name type="common">Vibrio succinogenes</name>
    <dbReference type="NCBI Taxonomy" id="273121"/>
    <lineage>
        <taxon>Bacteria</taxon>
        <taxon>Pseudomonadati</taxon>
        <taxon>Campylobacterota</taxon>
        <taxon>Epsilonproteobacteria</taxon>
        <taxon>Campylobacterales</taxon>
        <taxon>Helicobacteraceae</taxon>
        <taxon>Wolinella</taxon>
    </lineage>
</organism>
<feature type="transmembrane region" description="Helical" evidence="4">
    <location>
        <begin position="66"/>
        <end position="86"/>
    </location>
</feature>
<feature type="coiled-coil region" evidence="2">
    <location>
        <begin position="256"/>
        <end position="301"/>
    </location>
</feature>
<dbReference type="SUPFAM" id="SSF117892">
    <property type="entry name" value="Band 7/SPFH domain"/>
    <property type="match status" value="1"/>
</dbReference>
<dbReference type="Proteomes" id="UP000000422">
    <property type="component" value="Chromosome"/>
</dbReference>
<keyword evidence="4" id="KW-0812">Transmembrane</keyword>
<sequence length="381" mass="41975">MPIDLNEHLRKKNRTFNPDENRGEDRNDSEGKGKGGGFGGGGGGGGFQPPFQTPDLFKGMGKKAGFIYALIIAIVLIALTKPFTIINSGEVGIKVTAGKFDNIPLQPGLHFFIPVLQKIILVDTKVRIINFSSTEDMGIRGRSEGILSNDAISVLDARGLPVSIEITVQYKLNPLGAPQTIATWGLTWEQKIINPVVRDVVRNVVGRFPAEELPTRRNEIADMIDTLVRENVDRLDNSPVQLSSIQLREIVLPVKIKEQIERVQVARQEAERTRYEVERARQEAEKQVALAKGEADAKRINAQGLADATLIEAEAQSKANKSIAESLSARLLELRQIEVQGRFNEALKVNQDAKIFLTPGGSTPNLWLDTKDRQKSSSKGE</sequence>
<dbReference type="PRINTS" id="PR00679">
    <property type="entry name" value="PROHIBITIN"/>
</dbReference>
<feature type="region of interest" description="Disordered" evidence="3">
    <location>
        <begin position="1"/>
        <end position="52"/>
    </location>
</feature>
<dbReference type="PANTHER" id="PTHR23222">
    <property type="entry name" value="PROHIBITIN"/>
    <property type="match status" value="1"/>
</dbReference>
<proteinExistence type="predicted"/>
<feature type="domain" description="Band 7" evidence="5">
    <location>
        <begin position="81"/>
        <end position="264"/>
    </location>
</feature>
<feature type="compositionally biased region" description="Basic and acidic residues" evidence="3">
    <location>
        <begin position="369"/>
        <end position="381"/>
    </location>
</feature>
<dbReference type="InterPro" id="IPR001107">
    <property type="entry name" value="Band_7"/>
</dbReference>
<dbReference type="GO" id="GO:0016020">
    <property type="term" value="C:membrane"/>
    <property type="evidence" value="ECO:0007669"/>
    <property type="project" value="UniProtKB-SubCell"/>
</dbReference>
<accession>Q7MSU7</accession>
<keyword evidence="4" id="KW-1133">Transmembrane helix</keyword>
<dbReference type="InterPro" id="IPR036013">
    <property type="entry name" value="Band_7/SPFH_dom_sf"/>
</dbReference>
<evidence type="ECO:0000313" key="6">
    <source>
        <dbReference type="EMBL" id="CAE09259.1"/>
    </source>
</evidence>
<dbReference type="PANTHER" id="PTHR23222:SF0">
    <property type="entry name" value="PROHIBITIN 1"/>
    <property type="match status" value="1"/>
</dbReference>
<protein>
    <recommendedName>
        <fullName evidence="5">Band 7 domain-containing protein</fullName>
    </recommendedName>
</protein>
<dbReference type="KEGG" id="wsu:WS0091"/>
<dbReference type="InterPro" id="IPR000163">
    <property type="entry name" value="Prohibitin"/>
</dbReference>
<feature type="compositionally biased region" description="Gly residues" evidence="3">
    <location>
        <begin position="34"/>
        <end position="47"/>
    </location>
</feature>
<comment type="subcellular location">
    <subcellularLocation>
        <location evidence="1">Membrane</location>
        <topology evidence="1">Single-pass membrane protein</topology>
    </subcellularLocation>
</comment>
<dbReference type="EMBL" id="BX571657">
    <property type="protein sequence ID" value="CAE09259.1"/>
    <property type="molecule type" value="Genomic_DNA"/>
</dbReference>
<gene>
    <name evidence="6" type="ordered locus">WS0091</name>
</gene>
<evidence type="ECO:0000256" key="2">
    <source>
        <dbReference type="SAM" id="Coils"/>
    </source>
</evidence>
<keyword evidence="2" id="KW-0175">Coiled coil</keyword>
<name>Q7MSU7_WOLSU</name>
<reference evidence="6 7" key="1">
    <citation type="journal article" date="2003" name="Proc. Natl. Acad. Sci. U.S.A.">
        <title>Complete genome sequence and analysis of Wolinella succinogenes.</title>
        <authorList>
            <person name="Baar C."/>
            <person name="Eppinger M."/>
            <person name="Raddatz G."/>
            <person name="Simon JM."/>
            <person name="Lanz C."/>
            <person name="Klimmek O."/>
            <person name="Nandakumar R."/>
            <person name="Gross R."/>
            <person name="Rosinus A."/>
            <person name="Keller H."/>
            <person name="Jagtap P."/>
            <person name="Linke B."/>
            <person name="Meyer F."/>
            <person name="Lederer H."/>
            <person name="Schuster S.C."/>
        </authorList>
    </citation>
    <scope>NUCLEOTIDE SEQUENCE [LARGE SCALE GENOMIC DNA]</scope>
    <source>
        <strain evidence="7">ATCC 29543 / DSM 1740 / CCUG 13145 / JCM 31913 / LMG 7466 / NCTC 11488 / FDC 602W</strain>
    </source>
</reference>
<feature type="compositionally biased region" description="Basic and acidic residues" evidence="3">
    <location>
        <begin position="17"/>
        <end position="33"/>
    </location>
</feature>
<dbReference type="HOGENOM" id="CLU_047969_4_1_7"/>
<feature type="region of interest" description="Disordered" evidence="3">
    <location>
        <begin position="360"/>
        <end position="381"/>
    </location>
</feature>
<dbReference type="STRING" id="273121.WS0091"/>
<evidence type="ECO:0000256" key="3">
    <source>
        <dbReference type="SAM" id="MobiDB-lite"/>
    </source>
</evidence>
<evidence type="ECO:0000256" key="1">
    <source>
        <dbReference type="ARBA" id="ARBA00004167"/>
    </source>
</evidence>
<evidence type="ECO:0000259" key="5">
    <source>
        <dbReference type="SMART" id="SM00244"/>
    </source>
</evidence>
<dbReference type="RefSeq" id="WP_011138059.1">
    <property type="nucleotide sequence ID" value="NC_005090.1"/>
</dbReference>
<dbReference type="CDD" id="cd03401">
    <property type="entry name" value="SPFH_prohibitin"/>
    <property type="match status" value="1"/>
</dbReference>
<evidence type="ECO:0000313" key="7">
    <source>
        <dbReference type="Proteomes" id="UP000000422"/>
    </source>
</evidence>
<keyword evidence="7" id="KW-1185">Reference proteome</keyword>